<reference evidence="6 8" key="2">
    <citation type="journal article" date="2013" name="Nature">
        <title>Insights into bilaterian evolution from three spiralian genomes.</title>
        <authorList>
            <person name="Simakov O."/>
            <person name="Marletaz F."/>
            <person name="Cho S.J."/>
            <person name="Edsinger-Gonzales E."/>
            <person name="Havlak P."/>
            <person name="Hellsten U."/>
            <person name="Kuo D.H."/>
            <person name="Larsson T."/>
            <person name="Lv J."/>
            <person name="Arendt D."/>
            <person name="Savage R."/>
            <person name="Osoegawa K."/>
            <person name="de Jong P."/>
            <person name="Grimwood J."/>
            <person name="Chapman J.A."/>
            <person name="Shapiro H."/>
            <person name="Aerts A."/>
            <person name="Otillar R.P."/>
            <person name="Terry A.Y."/>
            <person name="Boore J.L."/>
            <person name="Grigoriev I.V."/>
            <person name="Lindberg D.R."/>
            <person name="Seaver E.C."/>
            <person name="Weisblat D.A."/>
            <person name="Putnam N.H."/>
            <person name="Rokhsar D.S."/>
        </authorList>
    </citation>
    <scope>NUCLEOTIDE SEQUENCE</scope>
    <source>
        <strain evidence="6 8">I ESC-2004</strain>
    </source>
</reference>
<feature type="domain" description="Lipase" evidence="5">
    <location>
        <begin position="5"/>
        <end position="257"/>
    </location>
</feature>
<comment type="subcellular location">
    <subcellularLocation>
        <location evidence="1">Secreted</location>
    </subcellularLocation>
</comment>
<dbReference type="GO" id="GO:0016042">
    <property type="term" value="P:lipid catabolic process"/>
    <property type="evidence" value="ECO:0007669"/>
    <property type="project" value="TreeGrafter"/>
</dbReference>
<dbReference type="GO" id="GO:0016298">
    <property type="term" value="F:lipase activity"/>
    <property type="evidence" value="ECO:0007669"/>
    <property type="project" value="InterPro"/>
</dbReference>
<evidence type="ECO:0000313" key="8">
    <source>
        <dbReference type="Proteomes" id="UP000014760"/>
    </source>
</evidence>
<dbReference type="OMA" id="NPIVLMG"/>
<proteinExistence type="inferred from homology"/>
<dbReference type="HOGENOM" id="CLU_027171_8_1_1"/>
<reference evidence="8" key="1">
    <citation type="submission" date="2012-12" db="EMBL/GenBank/DDBJ databases">
        <authorList>
            <person name="Hellsten U."/>
            <person name="Grimwood J."/>
            <person name="Chapman J.A."/>
            <person name="Shapiro H."/>
            <person name="Aerts A."/>
            <person name="Otillar R.P."/>
            <person name="Terry A.Y."/>
            <person name="Boore J.L."/>
            <person name="Simakov O."/>
            <person name="Marletaz F."/>
            <person name="Cho S.-J."/>
            <person name="Edsinger-Gonzales E."/>
            <person name="Havlak P."/>
            <person name="Kuo D.-H."/>
            <person name="Larsson T."/>
            <person name="Lv J."/>
            <person name="Arendt D."/>
            <person name="Savage R."/>
            <person name="Osoegawa K."/>
            <person name="de Jong P."/>
            <person name="Lindberg D.R."/>
            <person name="Seaver E.C."/>
            <person name="Weisblat D.A."/>
            <person name="Putnam N.H."/>
            <person name="Grigoriev I.V."/>
            <person name="Rokhsar D.S."/>
        </authorList>
    </citation>
    <scope>NUCLEOTIDE SEQUENCE</scope>
    <source>
        <strain evidence="8">I ESC-2004</strain>
    </source>
</reference>
<evidence type="ECO:0000259" key="5">
    <source>
        <dbReference type="Pfam" id="PF00151"/>
    </source>
</evidence>
<sequence>MYRDEFNPDLPTKILIHGYNNNAGGMKSISDAFLVHAGYDFNVILVDWAKGAAGLLYPQKASNVRVVGACTGNLLQELVAQKGASLSEMHCIGTSLGAHGCGYVGRYLGGQLGRITGLDPAKQWFRTDNVEVRLDKSDAIFNDNIHTNNAGLINFGIGKSIGHVDFFPNKGKNQPPCKGKPGPNCPHMISQAYFIQSIKAKDNCTFTAFPCDRLNDSDEGGCETCTNGVDCQRMGYFADTMPGRGTYFLRTTQNAPYCEN</sequence>
<evidence type="ECO:0000256" key="1">
    <source>
        <dbReference type="ARBA" id="ARBA00004613"/>
    </source>
</evidence>
<keyword evidence="8" id="KW-1185">Reference proteome</keyword>
<organism evidence="6">
    <name type="scientific">Capitella teleta</name>
    <name type="common">Polychaete worm</name>
    <dbReference type="NCBI Taxonomy" id="283909"/>
    <lineage>
        <taxon>Eukaryota</taxon>
        <taxon>Metazoa</taxon>
        <taxon>Spiralia</taxon>
        <taxon>Lophotrochozoa</taxon>
        <taxon>Annelida</taxon>
        <taxon>Polychaeta</taxon>
        <taxon>Sedentaria</taxon>
        <taxon>Scolecida</taxon>
        <taxon>Capitellidae</taxon>
        <taxon>Capitella</taxon>
    </lineage>
</organism>
<gene>
    <name evidence="6" type="ORF">CAPTEDRAFT_216637</name>
</gene>
<evidence type="ECO:0000313" key="6">
    <source>
        <dbReference type="EMBL" id="ELU15322.1"/>
    </source>
</evidence>
<dbReference type="EMBL" id="KB293855">
    <property type="protein sequence ID" value="ELU15322.1"/>
    <property type="molecule type" value="Genomic_DNA"/>
</dbReference>
<dbReference type="EnsemblMetazoa" id="CapteT216637">
    <property type="protein sequence ID" value="CapteP216637"/>
    <property type="gene ID" value="CapteG216637"/>
</dbReference>
<dbReference type="EMBL" id="AMQN01018071">
    <property type="status" value="NOT_ANNOTATED_CDS"/>
    <property type="molecule type" value="Genomic_DNA"/>
</dbReference>
<accession>R7V9Y4</accession>
<dbReference type="CDD" id="cd00707">
    <property type="entry name" value="Pancreat_lipase_like"/>
    <property type="match status" value="1"/>
</dbReference>
<dbReference type="PANTHER" id="PTHR11610">
    <property type="entry name" value="LIPASE"/>
    <property type="match status" value="1"/>
</dbReference>
<dbReference type="InterPro" id="IPR013818">
    <property type="entry name" value="Lipase"/>
</dbReference>
<dbReference type="InterPro" id="IPR029058">
    <property type="entry name" value="AB_hydrolase_fold"/>
</dbReference>
<reference evidence="7" key="3">
    <citation type="submission" date="2015-06" db="UniProtKB">
        <authorList>
            <consortium name="EnsemblMetazoa"/>
        </authorList>
    </citation>
    <scope>IDENTIFICATION</scope>
</reference>
<evidence type="ECO:0000256" key="4">
    <source>
        <dbReference type="RuleBase" id="RU004262"/>
    </source>
</evidence>
<evidence type="ECO:0000256" key="2">
    <source>
        <dbReference type="ARBA" id="ARBA00010701"/>
    </source>
</evidence>
<dbReference type="Gene3D" id="3.40.50.1820">
    <property type="entry name" value="alpha/beta hydrolase"/>
    <property type="match status" value="1"/>
</dbReference>
<keyword evidence="3" id="KW-0964">Secreted</keyword>
<dbReference type="InterPro" id="IPR000734">
    <property type="entry name" value="TAG_lipase"/>
</dbReference>
<evidence type="ECO:0000313" key="7">
    <source>
        <dbReference type="EnsemblMetazoa" id="CapteP216637"/>
    </source>
</evidence>
<dbReference type="SUPFAM" id="SSF53474">
    <property type="entry name" value="alpha/beta-Hydrolases"/>
    <property type="match status" value="1"/>
</dbReference>
<evidence type="ECO:0000256" key="3">
    <source>
        <dbReference type="ARBA" id="ARBA00022525"/>
    </source>
</evidence>
<dbReference type="Proteomes" id="UP000014760">
    <property type="component" value="Unassembled WGS sequence"/>
</dbReference>
<name>R7V9Y4_CAPTE</name>
<dbReference type="Pfam" id="PF00151">
    <property type="entry name" value="Lipase"/>
    <property type="match status" value="1"/>
</dbReference>
<comment type="similarity">
    <text evidence="2 4">Belongs to the AB hydrolase superfamily. Lipase family.</text>
</comment>
<dbReference type="InterPro" id="IPR033906">
    <property type="entry name" value="Lipase_N"/>
</dbReference>
<dbReference type="AlphaFoldDB" id="R7V9Y4"/>
<protein>
    <recommendedName>
        <fullName evidence="5">Lipase domain-containing protein</fullName>
    </recommendedName>
</protein>
<dbReference type="OrthoDB" id="199913at2759"/>
<dbReference type="FunCoup" id="R7V9Y4">
    <property type="interactions" value="81"/>
</dbReference>
<dbReference type="PRINTS" id="PR00821">
    <property type="entry name" value="TAGLIPASE"/>
</dbReference>
<dbReference type="GO" id="GO:0005615">
    <property type="term" value="C:extracellular space"/>
    <property type="evidence" value="ECO:0007669"/>
    <property type="project" value="TreeGrafter"/>
</dbReference>
<dbReference type="STRING" id="283909.R7V9Y4"/>